<proteinExistence type="predicted"/>
<name>A0A1S4ALN5_TOBAC</name>
<dbReference type="RefSeq" id="XP_016477348.1">
    <property type="nucleotide sequence ID" value="XM_016621862.1"/>
</dbReference>
<reference evidence="2" key="1">
    <citation type="submission" date="2025-08" db="UniProtKB">
        <authorList>
            <consortium name="RefSeq"/>
        </authorList>
    </citation>
    <scope>IDENTIFICATION</scope>
</reference>
<dbReference type="AlphaFoldDB" id="A0A1S4ALN5"/>
<dbReference type="Pfam" id="PF03478">
    <property type="entry name" value="Beta-prop_KIB1-4"/>
    <property type="match status" value="1"/>
</dbReference>
<protein>
    <recommendedName>
        <fullName evidence="1">KIB1-4 beta-propeller domain-containing protein</fullName>
    </recommendedName>
</protein>
<dbReference type="PaxDb" id="4097-A0A1S4ALN5"/>
<evidence type="ECO:0000313" key="2">
    <source>
        <dbReference type="RefSeq" id="XP_016477348.1"/>
    </source>
</evidence>
<organism evidence="2">
    <name type="scientific">Nicotiana tabacum</name>
    <name type="common">Common tobacco</name>
    <dbReference type="NCBI Taxonomy" id="4097"/>
    <lineage>
        <taxon>Eukaryota</taxon>
        <taxon>Viridiplantae</taxon>
        <taxon>Streptophyta</taxon>
        <taxon>Embryophyta</taxon>
        <taxon>Tracheophyta</taxon>
        <taxon>Spermatophyta</taxon>
        <taxon>Magnoliopsida</taxon>
        <taxon>eudicotyledons</taxon>
        <taxon>Gunneridae</taxon>
        <taxon>Pentapetalae</taxon>
        <taxon>asterids</taxon>
        <taxon>lamiids</taxon>
        <taxon>Solanales</taxon>
        <taxon>Solanaceae</taxon>
        <taxon>Nicotianoideae</taxon>
        <taxon>Nicotianeae</taxon>
        <taxon>Nicotiana</taxon>
    </lineage>
</organism>
<dbReference type="OrthoDB" id="642536at2759"/>
<feature type="domain" description="KIB1-4 beta-propeller" evidence="1">
    <location>
        <begin position="54"/>
        <end position="236"/>
    </location>
</feature>
<dbReference type="InterPro" id="IPR050942">
    <property type="entry name" value="F-box_BR-signaling"/>
</dbReference>
<accession>A0A1S4ALN5</accession>
<dbReference type="OMA" id="ISPPTWI"/>
<gene>
    <name evidence="2" type="primary">LOC107798831</name>
</gene>
<evidence type="ECO:0000259" key="1">
    <source>
        <dbReference type="Pfam" id="PF03478"/>
    </source>
</evidence>
<sequence>MEDFIAFGTVCFSWRTAATKNSFDALSPQVPLLIIGNFILFPKLFSFSSRGVALFYLPILRPGDLNWTSIDTRRFGGAVSSINYYYQGKFYAVFYTAKFGFLTDVAGPSIAQPIVKPHLLVFLRDDIFRQESVQFYLVELYGALLLVTRFGHHNDEDYGYDTFKFKVSALDVIKRELREINNLGDSTIFLGRNGASSVDSSKVTGVKPNHIYFTDDWVEEFDYVEGGGGRDMGAYNLENENIESFYPGLSLCRICPPTWVTPSFG</sequence>
<dbReference type="KEGG" id="nta:107798831"/>
<dbReference type="STRING" id="4097.A0A1S4ALN5"/>
<dbReference type="PANTHER" id="PTHR44259">
    <property type="entry name" value="OS07G0183000 PROTEIN-RELATED"/>
    <property type="match status" value="1"/>
</dbReference>
<dbReference type="InterPro" id="IPR005174">
    <property type="entry name" value="KIB1-4_b-propeller"/>
</dbReference>
<dbReference type="PANTHER" id="PTHR44259:SF43">
    <property type="entry name" value="DUF295 DOMAIN-CONTAINING PROTEIN"/>
    <property type="match status" value="1"/>
</dbReference>